<reference evidence="1 2" key="1">
    <citation type="submission" date="2020-07" db="EMBL/GenBank/DDBJ databases">
        <title>Thermogemmata thermophila gen. nov., sp. nov., a novel moderate thermophilic planctomycete from a Kamchatka hot spring.</title>
        <authorList>
            <person name="Elcheninov A.G."/>
            <person name="Podosokorskaya O.A."/>
            <person name="Kovaleva O.L."/>
            <person name="Novikov A."/>
            <person name="Bonch-Osmolovskaya E.A."/>
            <person name="Toshchakov S.V."/>
            <person name="Kublanov I.V."/>
        </authorList>
    </citation>
    <scope>NUCLEOTIDE SEQUENCE [LARGE SCALE GENOMIC DNA]</scope>
    <source>
        <strain evidence="1 2">2918</strain>
    </source>
</reference>
<dbReference type="PANTHER" id="PTHR30605:SF0">
    <property type="entry name" value="ANHYDRO-N-ACETYLMURAMIC ACID KINASE"/>
    <property type="match status" value="1"/>
</dbReference>
<dbReference type="AlphaFoldDB" id="A0A7V9ABX2"/>
<accession>A0A7V9ABX2</accession>
<sequence length="399" mass="43339">MRLVVGVSISSGWEGVDAVVLQVQGIGLELQPRLLASVRVPFPLSLRDWCICSRLEVRDHGRPASHSERTGVAEVAVQALRQTLTQAGVGVRDLFVCGLLEPVIGSTWLDWAEMAARLAEQTGCSVVHSMPQRDRAAGGSGRLLTALADFLLFRHLPLPRVLLHVGHVTSLLYLPGHGSLKQLFGFEVGPGNHWLDSLIYHGTRGREYCDHGGKRAVQGHHHESLSTRWDEHPYLSRRPPKTIPPETFGRAFLLSAFAAAQSLRITLSDLLCTATCWIARSVADAVRQWLPADALTHPLLVSGGGVRNGFLWQLLAQHFPVGLQRTDVAGIPPLGRQAAAAAILATLTCDGVAGQFPFLTGARGGRWLGSFCPGDPRHWSRLSAWVAEQTKDLALLRAA</sequence>
<dbReference type="GO" id="GO:0016773">
    <property type="term" value="F:phosphotransferase activity, alcohol group as acceptor"/>
    <property type="evidence" value="ECO:0007669"/>
    <property type="project" value="InterPro"/>
</dbReference>
<keyword evidence="1" id="KW-0418">Kinase</keyword>
<name>A0A7V9ABX2_9BACT</name>
<dbReference type="Gene3D" id="3.30.420.40">
    <property type="match status" value="2"/>
</dbReference>
<evidence type="ECO:0000313" key="1">
    <source>
        <dbReference type="EMBL" id="MBA2226404.1"/>
    </source>
</evidence>
<comment type="caution">
    <text evidence="1">The sequence shown here is derived from an EMBL/GenBank/DDBJ whole genome shotgun (WGS) entry which is preliminary data.</text>
</comment>
<dbReference type="GO" id="GO:0009254">
    <property type="term" value="P:peptidoglycan turnover"/>
    <property type="evidence" value="ECO:0007669"/>
    <property type="project" value="InterPro"/>
</dbReference>
<dbReference type="PANTHER" id="PTHR30605">
    <property type="entry name" value="ANHYDRO-N-ACETYLMURAMIC ACID KINASE"/>
    <property type="match status" value="1"/>
</dbReference>
<dbReference type="Proteomes" id="UP000542342">
    <property type="component" value="Unassembled WGS sequence"/>
</dbReference>
<dbReference type="InterPro" id="IPR005338">
    <property type="entry name" value="Anhydro_N_Ac-Mur_kinase"/>
</dbReference>
<organism evidence="1 2">
    <name type="scientific">Thermogemmata fonticola</name>
    <dbReference type="NCBI Taxonomy" id="2755323"/>
    <lineage>
        <taxon>Bacteria</taxon>
        <taxon>Pseudomonadati</taxon>
        <taxon>Planctomycetota</taxon>
        <taxon>Planctomycetia</taxon>
        <taxon>Gemmatales</taxon>
        <taxon>Gemmataceae</taxon>
        <taxon>Thermogemmata</taxon>
    </lineage>
</organism>
<dbReference type="EMBL" id="JACEFB010000006">
    <property type="protein sequence ID" value="MBA2226404.1"/>
    <property type="molecule type" value="Genomic_DNA"/>
</dbReference>
<dbReference type="InterPro" id="IPR043129">
    <property type="entry name" value="ATPase_NBD"/>
</dbReference>
<gene>
    <name evidence="1" type="ORF">H0921_09555</name>
</gene>
<dbReference type="RefSeq" id="WP_194537852.1">
    <property type="nucleotide sequence ID" value="NZ_JACEFB010000006.1"/>
</dbReference>
<dbReference type="SUPFAM" id="SSF53067">
    <property type="entry name" value="Actin-like ATPase domain"/>
    <property type="match status" value="1"/>
</dbReference>
<dbReference type="GO" id="GO:0005524">
    <property type="term" value="F:ATP binding"/>
    <property type="evidence" value="ECO:0007669"/>
    <property type="project" value="InterPro"/>
</dbReference>
<dbReference type="GO" id="GO:0006040">
    <property type="term" value="P:amino sugar metabolic process"/>
    <property type="evidence" value="ECO:0007669"/>
    <property type="project" value="InterPro"/>
</dbReference>
<dbReference type="GO" id="GO:0016301">
    <property type="term" value="F:kinase activity"/>
    <property type="evidence" value="ECO:0007669"/>
    <property type="project" value="UniProtKB-KW"/>
</dbReference>
<dbReference type="Pfam" id="PF03702">
    <property type="entry name" value="AnmK"/>
    <property type="match status" value="1"/>
</dbReference>
<protein>
    <submittedName>
        <fullName evidence="1">Anhydro-N-acetylmuramic acid kinase</fullName>
    </submittedName>
</protein>
<keyword evidence="1" id="KW-0808">Transferase</keyword>
<keyword evidence="2" id="KW-1185">Reference proteome</keyword>
<proteinExistence type="predicted"/>
<evidence type="ECO:0000313" key="2">
    <source>
        <dbReference type="Proteomes" id="UP000542342"/>
    </source>
</evidence>